<proteinExistence type="predicted"/>
<accession>A0ABV0S9T9</accession>
<comment type="caution">
    <text evidence="1">The sequence shown here is derived from an EMBL/GenBank/DDBJ whole genome shotgun (WGS) entry which is preliminary data.</text>
</comment>
<name>A0ABV0S9T9_9TELE</name>
<gene>
    <name evidence="1" type="ORF">XENOCAPTIV_001349</name>
</gene>
<dbReference type="Proteomes" id="UP001434883">
    <property type="component" value="Unassembled WGS sequence"/>
</dbReference>
<evidence type="ECO:0000313" key="2">
    <source>
        <dbReference type="Proteomes" id="UP001434883"/>
    </source>
</evidence>
<protein>
    <submittedName>
        <fullName evidence="1">Uncharacterized protein</fullName>
    </submittedName>
</protein>
<sequence>MTLSSTQTTVTPWTDRCRAKCVHARFPECVLNPCRSLERSSDSFNPSERNLLDSSEHTLKRWWANTHALSGAPVISVWHWLHTEGTLTHSRRSVPQTYECAEPHVLLFSMP</sequence>
<keyword evidence="2" id="KW-1185">Reference proteome</keyword>
<organism evidence="1 2">
    <name type="scientific">Xenoophorus captivus</name>
    <dbReference type="NCBI Taxonomy" id="1517983"/>
    <lineage>
        <taxon>Eukaryota</taxon>
        <taxon>Metazoa</taxon>
        <taxon>Chordata</taxon>
        <taxon>Craniata</taxon>
        <taxon>Vertebrata</taxon>
        <taxon>Euteleostomi</taxon>
        <taxon>Actinopterygii</taxon>
        <taxon>Neopterygii</taxon>
        <taxon>Teleostei</taxon>
        <taxon>Neoteleostei</taxon>
        <taxon>Acanthomorphata</taxon>
        <taxon>Ovalentaria</taxon>
        <taxon>Atherinomorphae</taxon>
        <taxon>Cyprinodontiformes</taxon>
        <taxon>Goodeidae</taxon>
        <taxon>Xenoophorus</taxon>
    </lineage>
</organism>
<dbReference type="EMBL" id="JAHRIN010075733">
    <property type="protein sequence ID" value="MEQ2217248.1"/>
    <property type="molecule type" value="Genomic_DNA"/>
</dbReference>
<reference evidence="1 2" key="1">
    <citation type="submission" date="2021-06" db="EMBL/GenBank/DDBJ databases">
        <authorList>
            <person name="Palmer J.M."/>
        </authorList>
    </citation>
    <scope>NUCLEOTIDE SEQUENCE [LARGE SCALE GENOMIC DNA]</scope>
    <source>
        <strain evidence="1 2">XC_2019</strain>
        <tissue evidence="1">Muscle</tissue>
    </source>
</reference>
<evidence type="ECO:0000313" key="1">
    <source>
        <dbReference type="EMBL" id="MEQ2217248.1"/>
    </source>
</evidence>